<keyword evidence="2" id="KW-1185">Reference proteome</keyword>
<organism evidence="1 2">
    <name type="scientific">Trichinella spiralis</name>
    <name type="common">Trichina worm</name>
    <dbReference type="NCBI Taxonomy" id="6334"/>
    <lineage>
        <taxon>Eukaryota</taxon>
        <taxon>Metazoa</taxon>
        <taxon>Ecdysozoa</taxon>
        <taxon>Nematoda</taxon>
        <taxon>Enoplea</taxon>
        <taxon>Dorylaimia</taxon>
        <taxon>Trichinellida</taxon>
        <taxon>Trichinellidae</taxon>
        <taxon>Trichinella</taxon>
    </lineage>
</organism>
<comment type="caution">
    <text evidence="1">The sequence shown here is derived from an EMBL/GenBank/DDBJ whole genome shotgun (WGS) entry which is preliminary data.</text>
</comment>
<dbReference type="EMBL" id="JYDH01000008">
    <property type="protein sequence ID" value="KRY41358.1"/>
    <property type="molecule type" value="Genomic_DNA"/>
</dbReference>
<proteinExistence type="predicted"/>
<dbReference type="Proteomes" id="UP000054776">
    <property type="component" value="Unassembled WGS sequence"/>
</dbReference>
<evidence type="ECO:0000313" key="2">
    <source>
        <dbReference type="Proteomes" id="UP000054776"/>
    </source>
</evidence>
<name>A0A0V1BX79_TRISP</name>
<evidence type="ECO:0000313" key="1">
    <source>
        <dbReference type="EMBL" id="KRY41358.1"/>
    </source>
</evidence>
<dbReference type="InParanoid" id="A0A0V1BX79"/>
<dbReference type="AlphaFoldDB" id="A0A0V1BX79"/>
<dbReference type="OrthoDB" id="10397773at2759"/>
<protein>
    <submittedName>
        <fullName evidence="1">Uncharacterized protein</fullName>
    </submittedName>
</protein>
<accession>A0A0V1BX79</accession>
<reference evidence="1 2" key="1">
    <citation type="submission" date="2015-01" db="EMBL/GenBank/DDBJ databases">
        <title>Evolution of Trichinella species and genotypes.</title>
        <authorList>
            <person name="Korhonen P.K."/>
            <person name="Edoardo P."/>
            <person name="Giuseppe L.R."/>
            <person name="Gasser R.B."/>
        </authorList>
    </citation>
    <scope>NUCLEOTIDE SEQUENCE [LARGE SCALE GENOMIC DNA]</scope>
    <source>
        <strain evidence="1">ISS3</strain>
    </source>
</reference>
<sequence length="88" mass="10281">MVKRDSDIFSMNFKSVDTLKLNVRKTVLTAIWRFLMKFDVTTDTLKPSNSSYCHRAVIDKQKISEFCSTFLWSSYFALLFDLIVPNSE</sequence>
<gene>
    <name evidence="1" type="ORF">T01_5016</name>
</gene>